<evidence type="ECO:0000256" key="10">
    <source>
        <dbReference type="SAM" id="MobiDB-lite"/>
    </source>
</evidence>
<feature type="compositionally biased region" description="Low complexity" evidence="10">
    <location>
        <begin position="464"/>
        <end position="487"/>
    </location>
</feature>
<dbReference type="PROSITE" id="PS01187">
    <property type="entry name" value="EGF_CA"/>
    <property type="match status" value="1"/>
</dbReference>
<feature type="region of interest" description="Disordered" evidence="10">
    <location>
        <begin position="451"/>
        <end position="487"/>
    </location>
</feature>
<keyword evidence="11" id="KW-0812">Transmembrane</keyword>
<keyword evidence="6 11" id="KW-0472">Membrane</keyword>
<feature type="transmembrane region" description="Helical" evidence="11">
    <location>
        <begin position="944"/>
        <end position="969"/>
    </location>
</feature>
<dbReference type="EMBL" id="CAJVCH010567117">
    <property type="protein sequence ID" value="CAG7832829.1"/>
    <property type="molecule type" value="Genomic_DNA"/>
</dbReference>
<evidence type="ECO:0000256" key="4">
    <source>
        <dbReference type="ARBA" id="ARBA00022729"/>
    </source>
</evidence>
<evidence type="ECO:0000256" key="2">
    <source>
        <dbReference type="ARBA" id="ARBA00022475"/>
    </source>
</evidence>
<dbReference type="GO" id="GO:0005509">
    <property type="term" value="F:calcium ion binding"/>
    <property type="evidence" value="ECO:0007669"/>
    <property type="project" value="InterPro"/>
</dbReference>
<evidence type="ECO:0000256" key="11">
    <source>
        <dbReference type="SAM" id="Phobius"/>
    </source>
</evidence>
<evidence type="ECO:0000256" key="6">
    <source>
        <dbReference type="ARBA" id="ARBA00023136"/>
    </source>
</evidence>
<dbReference type="PANTHER" id="PTHR24037">
    <property type="entry name" value="HEART DEVELOPMENT PROTEIN WITH EGF-LIKE DOMAINS 1"/>
    <property type="match status" value="1"/>
</dbReference>
<evidence type="ECO:0000259" key="14">
    <source>
        <dbReference type="PROSITE" id="PS50026"/>
    </source>
</evidence>
<name>A0A8J2PTI0_9HEXA</name>
<dbReference type="FunFam" id="2.10.25.10:FF:000038">
    <property type="entry name" value="Fibrillin 2"/>
    <property type="match status" value="1"/>
</dbReference>
<dbReference type="InterPro" id="IPR000742">
    <property type="entry name" value="EGF"/>
</dbReference>
<proteinExistence type="predicted"/>
<comment type="caution">
    <text evidence="9">Lacks conserved residue(s) required for the propagation of feature annotation.</text>
</comment>
<dbReference type="Pfam" id="PF01390">
    <property type="entry name" value="SEA"/>
    <property type="match status" value="1"/>
</dbReference>
<dbReference type="PANTHER" id="PTHR24037:SF11">
    <property type="entry name" value="MUCIN-2-LIKE"/>
    <property type="match status" value="1"/>
</dbReference>
<feature type="domain" description="EGF-like" evidence="14">
    <location>
        <begin position="855"/>
        <end position="894"/>
    </location>
</feature>
<feature type="compositionally biased region" description="Polar residues" evidence="10">
    <location>
        <begin position="61"/>
        <end position="74"/>
    </location>
</feature>
<dbReference type="PROSITE" id="PS50026">
    <property type="entry name" value="EGF_3"/>
    <property type="match status" value="1"/>
</dbReference>
<accession>A0A8J2PTI0</accession>
<dbReference type="PROSITE" id="PS00010">
    <property type="entry name" value="ASX_HYDROXYL"/>
    <property type="match status" value="1"/>
</dbReference>
<evidence type="ECO:0000256" key="8">
    <source>
        <dbReference type="ARBA" id="ARBA00023180"/>
    </source>
</evidence>
<dbReference type="PROSITE" id="PS50024">
    <property type="entry name" value="SEA"/>
    <property type="match status" value="1"/>
</dbReference>
<feature type="compositionally biased region" description="Pro residues" evidence="10">
    <location>
        <begin position="186"/>
        <end position="199"/>
    </location>
</feature>
<keyword evidence="5" id="KW-0677">Repeat</keyword>
<comment type="subcellular location">
    <subcellularLocation>
        <location evidence="1">Cell membrane</location>
    </subcellularLocation>
</comment>
<feature type="region of interest" description="Disordered" evidence="10">
    <location>
        <begin position="61"/>
        <end position="85"/>
    </location>
</feature>
<dbReference type="CDD" id="cd00054">
    <property type="entry name" value="EGF_CA"/>
    <property type="match status" value="1"/>
</dbReference>
<feature type="compositionally biased region" description="Polar residues" evidence="10">
    <location>
        <begin position="451"/>
        <end position="463"/>
    </location>
</feature>
<evidence type="ECO:0000313" key="16">
    <source>
        <dbReference type="Proteomes" id="UP000708208"/>
    </source>
</evidence>
<dbReference type="InterPro" id="IPR049883">
    <property type="entry name" value="NOTCH1_EGF-like"/>
</dbReference>
<comment type="caution">
    <text evidence="15">The sequence shown here is derived from an EMBL/GenBank/DDBJ whole genome shotgun (WGS) entry which is preliminary data.</text>
</comment>
<dbReference type="PROSITE" id="PS00022">
    <property type="entry name" value="EGF_1"/>
    <property type="match status" value="1"/>
</dbReference>
<dbReference type="InterPro" id="IPR018097">
    <property type="entry name" value="EGF_Ca-bd_CS"/>
</dbReference>
<dbReference type="InterPro" id="IPR000082">
    <property type="entry name" value="SEA_dom"/>
</dbReference>
<dbReference type="GO" id="GO:0005886">
    <property type="term" value="C:plasma membrane"/>
    <property type="evidence" value="ECO:0007669"/>
    <property type="project" value="UniProtKB-SubCell"/>
</dbReference>
<evidence type="ECO:0000256" key="5">
    <source>
        <dbReference type="ARBA" id="ARBA00022737"/>
    </source>
</evidence>
<dbReference type="SMART" id="SM00179">
    <property type="entry name" value="EGF_CA"/>
    <property type="match status" value="1"/>
</dbReference>
<keyword evidence="16" id="KW-1185">Reference proteome</keyword>
<dbReference type="PROSITE" id="PS51257">
    <property type="entry name" value="PROKAR_LIPOPROTEIN"/>
    <property type="match status" value="1"/>
</dbReference>
<keyword evidence="8" id="KW-0325">Glycoprotein</keyword>
<evidence type="ECO:0000259" key="13">
    <source>
        <dbReference type="PROSITE" id="PS50024"/>
    </source>
</evidence>
<dbReference type="OrthoDB" id="2015116at2759"/>
<dbReference type="SMART" id="SM00181">
    <property type="entry name" value="EGF"/>
    <property type="match status" value="2"/>
</dbReference>
<feature type="signal peptide" evidence="12">
    <location>
        <begin position="1"/>
        <end position="20"/>
    </location>
</feature>
<dbReference type="InterPro" id="IPR001881">
    <property type="entry name" value="EGF-like_Ca-bd_dom"/>
</dbReference>
<evidence type="ECO:0000256" key="9">
    <source>
        <dbReference type="PROSITE-ProRule" id="PRU00076"/>
    </source>
</evidence>
<evidence type="ECO:0000256" key="7">
    <source>
        <dbReference type="ARBA" id="ARBA00023157"/>
    </source>
</evidence>
<evidence type="ECO:0000256" key="1">
    <source>
        <dbReference type="ARBA" id="ARBA00004236"/>
    </source>
</evidence>
<dbReference type="Proteomes" id="UP000708208">
    <property type="component" value="Unassembled WGS sequence"/>
</dbReference>
<protein>
    <submittedName>
        <fullName evidence="15">Uncharacterized protein</fullName>
    </submittedName>
</protein>
<keyword evidence="3 9" id="KW-0245">EGF-like domain</keyword>
<organism evidence="15 16">
    <name type="scientific">Allacma fusca</name>
    <dbReference type="NCBI Taxonomy" id="39272"/>
    <lineage>
        <taxon>Eukaryota</taxon>
        <taxon>Metazoa</taxon>
        <taxon>Ecdysozoa</taxon>
        <taxon>Arthropoda</taxon>
        <taxon>Hexapoda</taxon>
        <taxon>Collembola</taxon>
        <taxon>Symphypleona</taxon>
        <taxon>Sminthuridae</taxon>
        <taxon>Allacma</taxon>
    </lineage>
</organism>
<gene>
    <name evidence="15" type="ORF">AFUS01_LOCUS42493</name>
</gene>
<evidence type="ECO:0000256" key="12">
    <source>
        <dbReference type="SAM" id="SignalP"/>
    </source>
</evidence>
<evidence type="ECO:0000313" key="15">
    <source>
        <dbReference type="EMBL" id="CAG7832829.1"/>
    </source>
</evidence>
<keyword evidence="11" id="KW-1133">Transmembrane helix</keyword>
<keyword evidence="7" id="KW-1015">Disulfide bond</keyword>
<dbReference type="Pfam" id="PF07645">
    <property type="entry name" value="EGF_CA"/>
    <property type="match status" value="1"/>
</dbReference>
<feature type="region of interest" description="Disordered" evidence="10">
    <location>
        <begin position="105"/>
        <end position="240"/>
    </location>
</feature>
<feature type="chain" id="PRO_5035298388" evidence="12">
    <location>
        <begin position="21"/>
        <end position="1127"/>
    </location>
</feature>
<reference evidence="15" key="1">
    <citation type="submission" date="2021-06" db="EMBL/GenBank/DDBJ databases">
        <authorList>
            <person name="Hodson N. C."/>
            <person name="Mongue J. A."/>
            <person name="Jaron S. K."/>
        </authorList>
    </citation>
    <scope>NUCLEOTIDE SEQUENCE</scope>
</reference>
<sequence length="1127" mass="123913">MSRTIVIFVVLWISCISASSEIVKRAAIVSQTKSLDSDANDLDSIFVTKREKYYGRSGRTMNLNNETQPSTISDDNVETSRKASPDVQDIIDGIVKLLGGKVHQAPTAQAPTPPQIPPSAYNLFNPTKPVGKPSRINNRGPPVLPDPRPQPQGINRPLLIPENNNNHHHGQPIPQYQERPHGQMHPPHPPHPPHQPHPPHMLDNRPTDRQPMTDNRPHLDRSPTTEYRPIIFDNQKPNRPSVVIFQDRPHNSEDNRPGTTFEAIPLELLSGFDNKTKLGPPFPLPTVGYKPVPVSAEAPFRKGIPLPEQLVPPKFGPPQNNNHWPKVPSPPTIPPLITEEPKIIVNNKEIKSETPLPTTKKPTSLLVPVQVPTTTPQPVDVEDDEAEEDTVPIRLEPTIKDTVMEIAPTIVSSIDESTSEASSVPYIPTTSEFPVFSSSVFTSPNSETFVQPTKVQEVPSVQPTSKTTTTEATTTTTTPSASTTTFSHTGAIAPLTSPTPPLRPGIVLNDALPHSKKQSTGGNQGYGSVEVVTAVEGHGQIGDIFDVTVTAKQHYGGQATGQPFIIPVDIKDDVITHPSGDQQFVSIDGKRQYFNLHTNPNPNPNTAAVVGSVTQTQLHINGNNNSPAHGLPPPIRPVSTTLNIAPNPNGNANAHKVIPSKMPPNLVRRPITRKPSVPPVRIDTCIVGDDSTCNADQFEICRTESGVSSCLCRAGYARRRHREPCKAVVSMVLSMRLDKLGDKKLSYNPDYFNPNSELYQTLEWETIHAMDTALVDTNLHPNYVGAKLDAIGFDGRHAVVNSTVLIQENPKMNANQIKRELQRQLVQSITRNRNNFGKSQLWVEGPISAVAAITDVNECENPDLNDCDEKAKCVNTFGSFECKCEPGYGDHHEKDKRLSGRKCETCSGKSYCNGRGECSIEKGQRVCKCSGNFYGSQCDIDGEVLAVAIGASVSAVVIIGLTLACLCMWSRRWKREEQKAAVISRTLFGGMASQALSYLSKNTMNSSNPYQQHVTMDDRLRWAQVADTNLNGNIYVQNEPMSLCSGPTIMDTRRSAETLDSTVDDIFDIDRHPTKRPRSRSSQMQSGGIYYDLEPQSEMYASSPMVPFPAQFCVPSMNPYVQRGYYN</sequence>
<keyword evidence="2" id="KW-1003">Cell membrane</keyword>
<evidence type="ECO:0000256" key="3">
    <source>
        <dbReference type="ARBA" id="ARBA00022536"/>
    </source>
</evidence>
<dbReference type="InterPro" id="IPR000152">
    <property type="entry name" value="EGF-type_Asp/Asn_hydroxyl_site"/>
</dbReference>
<dbReference type="AlphaFoldDB" id="A0A8J2PTI0"/>
<feature type="domain" description="SEA" evidence="13">
    <location>
        <begin position="727"/>
        <end position="848"/>
    </location>
</feature>
<keyword evidence="4 12" id="KW-0732">Signal</keyword>